<protein>
    <submittedName>
        <fullName evidence="1">Uncharacterized protein</fullName>
    </submittedName>
</protein>
<evidence type="ECO:0000313" key="1">
    <source>
        <dbReference type="EMBL" id="REE99872.1"/>
    </source>
</evidence>
<keyword evidence="2" id="KW-1185">Reference proteome</keyword>
<dbReference type="RefSeq" id="WP_116025099.1">
    <property type="nucleotide sequence ID" value="NZ_QTTT01000001.1"/>
</dbReference>
<name>A0A3D9SV92_9ACTN</name>
<sequence>MGVTARLARFAARRPRVHLVTALGGTPARLSTEVVLRRRGWPIVASPTAAGLLVVCGEPDAVVERACATVWDDLPSPRGRAVIPPDAPSERITTLLDEAAMTLGDADLQRVDALDHPMTPFEPAMADRGPDRDGLRLDRLHVPLGPVLAHWPAGLVVRTTLQGDVIEEAEIPSRLPTGTDGGSFWDEPWRRSAAGETVSRGAAERRRAAAHLDGLARFLSLAGWEAAAGPARRLRDGLLAEAPAGEVGPRIRRLCRRVGRSRVLSWMTRGLGVIDEEPVARYGLVGPAARHPGDVAARIHGWLEEIEAAVARLDDEEALDDLEGPRGPVDQRPSAGLVEVLPAVVTGAELAGARLIVASLDPDLDQLAVEVARV</sequence>
<gene>
    <name evidence="1" type="ORF">DFJ69_5389</name>
</gene>
<organism evidence="1 2">
    <name type="scientific">Thermomonospora umbrina</name>
    <dbReference type="NCBI Taxonomy" id="111806"/>
    <lineage>
        <taxon>Bacteria</taxon>
        <taxon>Bacillati</taxon>
        <taxon>Actinomycetota</taxon>
        <taxon>Actinomycetes</taxon>
        <taxon>Streptosporangiales</taxon>
        <taxon>Thermomonosporaceae</taxon>
        <taxon>Thermomonospora</taxon>
    </lineage>
</organism>
<comment type="caution">
    <text evidence="1">The sequence shown here is derived from an EMBL/GenBank/DDBJ whole genome shotgun (WGS) entry which is preliminary data.</text>
</comment>
<dbReference type="EMBL" id="QTTT01000001">
    <property type="protein sequence ID" value="REE99872.1"/>
    <property type="molecule type" value="Genomic_DNA"/>
</dbReference>
<dbReference type="Proteomes" id="UP000256661">
    <property type="component" value="Unassembled WGS sequence"/>
</dbReference>
<accession>A0A3D9SV92</accession>
<evidence type="ECO:0000313" key="2">
    <source>
        <dbReference type="Proteomes" id="UP000256661"/>
    </source>
</evidence>
<dbReference type="AlphaFoldDB" id="A0A3D9SV92"/>
<dbReference type="OrthoDB" id="3373298at2"/>
<proteinExistence type="predicted"/>
<reference evidence="1 2" key="1">
    <citation type="submission" date="2018-08" db="EMBL/GenBank/DDBJ databases">
        <title>Sequencing the genomes of 1000 actinobacteria strains.</title>
        <authorList>
            <person name="Klenk H.-P."/>
        </authorList>
    </citation>
    <scope>NUCLEOTIDE SEQUENCE [LARGE SCALE GENOMIC DNA]</scope>
    <source>
        <strain evidence="1 2">DSM 43927</strain>
    </source>
</reference>